<sequence>MENILVHKPIETIKVEDEVDEREDSGGLEHRGRRHPMNRDEAECATTPPQPQEGDEEDLDAVQGEHQFKRVFRRTRTQ</sequence>
<accession>A0AA38G2R0</accession>
<organism evidence="2 3">
    <name type="scientific">Taxus chinensis</name>
    <name type="common">Chinese yew</name>
    <name type="synonym">Taxus wallichiana var. chinensis</name>
    <dbReference type="NCBI Taxonomy" id="29808"/>
    <lineage>
        <taxon>Eukaryota</taxon>
        <taxon>Viridiplantae</taxon>
        <taxon>Streptophyta</taxon>
        <taxon>Embryophyta</taxon>
        <taxon>Tracheophyta</taxon>
        <taxon>Spermatophyta</taxon>
        <taxon>Pinopsida</taxon>
        <taxon>Pinidae</taxon>
        <taxon>Conifers II</taxon>
        <taxon>Cupressales</taxon>
        <taxon>Taxaceae</taxon>
        <taxon>Taxus</taxon>
    </lineage>
</organism>
<dbReference type="EMBL" id="JAHRHJ020000005">
    <property type="protein sequence ID" value="KAH9315102.1"/>
    <property type="molecule type" value="Genomic_DNA"/>
</dbReference>
<reference evidence="2 3" key="1">
    <citation type="journal article" date="2021" name="Nat. Plants">
        <title>The Taxus genome provides insights into paclitaxel biosynthesis.</title>
        <authorList>
            <person name="Xiong X."/>
            <person name="Gou J."/>
            <person name="Liao Q."/>
            <person name="Li Y."/>
            <person name="Zhou Q."/>
            <person name="Bi G."/>
            <person name="Li C."/>
            <person name="Du R."/>
            <person name="Wang X."/>
            <person name="Sun T."/>
            <person name="Guo L."/>
            <person name="Liang H."/>
            <person name="Lu P."/>
            <person name="Wu Y."/>
            <person name="Zhang Z."/>
            <person name="Ro D.K."/>
            <person name="Shang Y."/>
            <person name="Huang S."/>
            <person name="Yan J."/>
        </authorList>
    </citation>
    <scope>NUCLEOTIDE SEQUENCE [LARGE SCALE GENOMIC DNA]</scope>
    <source>
        <strain evidence="2">Ta-2019</strain>
    </source>
</reference>
<gene>
    <name evidence="2" type="ORF">KI387_023729</name>
</gene>
<proteinExistence type="predicted"/>
<comment type="caution">
    <text evidence="2">The sequence shown here is derived from an EMBL/GenBank/DDBJ whole genome shotgun (WGS) entry which is preliminary data.</text>
</comment>
<feature type="non-terminal residue" evidence="2">
    <location>
        <position position="78"/>
    </location>
</feature>
<feature type="compositionally biased region" description="Basic residues" evidence="1">
    <location>
        <begin position="69"/>
        <end position="78"/>
    </location>
</feature>
<evidence type="ECO:0000313" key="2">
    <source>
        <dbReference type="EMBL" id="KAH9315102.1"/>
    </source>
</evidence>
<name>A0AA38G2R0_TAXCH</name>
<keyword evidence="3" id="KW-1185">Reference proteome</keyword>
<feature type="region of interest" description="Disordered" evidence="1">
    <location>
        <begin position="17"/>
        <end position="78"/>
    </location>
</feature>
<evidence type="ECO:0000256" key="1">
    <source>
        <dbReference type="SAM" id="MobiDB-lite"/>
    </source>
</evidence>
<protein>
    <submittedName>
        <fullName evidence="2">Uncharacterized protein</fullName>
    </submittedName>
</protein>
<dbReference type="Proteomes" id="UP000824469">
    <property type="component" value="Unassembled WGS sequence"/>
</dbReference>
<evidence type="ECO:0000313" key="3">
    <source>
        <dbReference type="Proteomes" id="UP000824469"/>
    </source>
</evidence>
<dbReference type="AlphaFoldDB" id="A0AA38G2R0"/>